<protein>
    <submittedName>
        <fullName evidence="1">Uncharacterized protein</fullName>
    </submittedName>
</protein>
<dbReference type="AlphaFoldDB" id="A0A382A370"/>
<gene>
    <name evidence="1" type="ORF">METZ01_LOCUS148804</name>
</gene>
<name>A0A382A370_9ZZZZ</name>
<proteinExistence type="predicted"/>
<accession>A0A382A370</accession>
<organism evidence="1">
    <name type="scientific">marine metagenome</name>
    <dbReference type="NCBI Taxonomy" id="408172"/>
    <lineage>
        <taxon>unclassified sequences</taxon>
        <taxon>metagenomes</taxon>
        <taxon>ecological metagenomes</taxon>
    </lineage>
</organism>
<sequence>MAEEITVSGSLQVTKDGVTDKLAKVGLSIDMSGGDITHRTQTVGTGEEALGMLDAGTPGLCLIKNLDSTNYVEVRQATGVADLIRINAGEFALFRFAADATAPFVIANTGNVIIEYLLIEA</sequence>
<dbReference type="EMBL" id="UINC01023721">
    <property type="protein sequence ID" value="SVA95950.1"/>
    <property type="molecule type" value="Genomic_DNA"/>
</dbReference>
<reference evidence="1" key="1">
    <citation type="submission" date="2018-05" db="EMBL/GenBank/DDBJ databases">
        <authorList>
            <person name="Lanie J.A."/>
            <person name="Ng W.-L."/>
            <person name="Kazmierczak K.M."/>
            <person name="Andrzejewski T.M."/>
            <person name="Davidsen T.M."/>
            <person name="Wayne K.J."/>
            <person name="Tettelin H."/>
            <person name="Glass J.I."/>
            <person name="Rusch D."/>
            <person name="Podicherti R."/>
            <person name="Tsui H.-C.T."/>
            <person name="Winkler M.E."/>
        </authorList>
    </citation>
    <scope>NUCLEOTIDE SEQUENCE</scope>
</reference>
<evidence type="ECO:0000313" key="1">
    <source>
        <dbReference type="EMBL" id="SVA95950.1"/>
    </source>
</evidence>